<dbReference type="Proteomes" id="UP001530400">
    <property type="component" value="Unassembled WGS sequence"/>
</dbReference>
<organism evidence="9 10">
    <name type="scientific">Cyclotella atomus</name>
    <dbReference type="NCBI Taxonomy" id="382360"/>
    <lineage>
        <taxon>Eukaryota</taxon>
        <taxon>Sar</taxon>
        <taxon>Stramenopiles</taxon>
        <taxon>Ochrophyta</taxon>
        <taxon>Bacillariophyta</taxon>
        <taxon>Coscinodiscophyceae</taxon>
        <taxon>Thalassiosirophycidae</taxon>
        <taxon>Stephanodiscales</taxon>
        <taxon>Stephanodiscaceae</taxon>
        <taxon>Cyclotella</taxon>
    </lineage>
</organism>
<dbReference type="PANTHER" id="PTHR12400:SF51">
    <property type="entry name" value="INOSITOL POLYPHOSPHATE MULTIKINASE"/>
    <property type="match status" value="1"/>
</dbReference>
<accession>A0ABD3PHW3</accession>
<dbReference type="Gene3D" id="3.30.470.160">
    <property type="entry name" value="Inositol polyphosphate kinase"/>
    <property type="match status" value="1"/>
</dbReference>
<dbReference type="SUPFAM" id="SSF56104">
    <property type="entry name" value="SAICAR synthase-like"/>
    <property type="match status" value="1"/>
</dbReference>
<evidence type="ECO:0000256" key="3">
    <source>
        <dbReference type="ARBA" id="ARBA00022741"/>
    </source>
</evidence>
<dbReference type="EC" id="2.7.-.-" evidence="8"/>
<dbReference type="Pfam" id="PF03770">
    <property type="entry name" value="IPK"/>
    <property type="match status" value="1"/>
</dbReference>
<comment type="similarity">
    <text evidence="1 8">Belongs to the inositol phosphokinase (IPK) family.</text>
</comment>
<proteinExistence type="inferred from homology"/>
<name>A0ABD3PHW3_9STRA</name>
<evidence type="ECO:0000256" key="8">
    <source>
        <dbReference type="RuleBase" id="RU363090"/>
    </source>
</evidence>
<evidence type="ECO:0000256" key="6">
    <source>
        <dbReference type="ARBA" id="ARBA00036164"/>
    </source>
</evidence>
<dbReference type="EMBL" id="JALLPJ020000602">
    <property type="protein sequence ID" value="KAL3787658.1"/>
    <property type="molecule type" value="Genomic_DNA"/>
</dbReference>
<comment type="catalytic activity">
    <reaction evidence="6">
        <text>1D-myo-inositol 1,4,5-trisphosphate + 2 ATP = 1D-myo-inositol 1,3,4,5,6-pentakisphosphate + 2 ADP + 2 H(+)</text>
        <dbReference type="Rhea" id="RHEA:32359"/>
        <dbReference type="ChEBI" id="CHEBI:15378"/>
        <dbReference type="ChEBI" id="CHEBI:30616"/>
        <dbReference type="ChEBI" id="CHEBI:57733"/>
        <dbReference type="ChEBI" id="CHEBI:203600"/>
        <dbReference type="ChEBI" id="CHEBI:456216"/>
        <dbReference type="EC" id="2.7.1.151"/>
    </reaction>
</comment>
<dbReference type="GO" id="GO:0016301">
    <property type="term" value="F:kinase activity"/>
    <property type="evidence" value="ECO:0007669"/>
    <property type="project" value="UniProtKB-KW"/>
</dbReference>
<evidence type="ECO:0000313" key="9">
    <source>
        <dbReference type="EMBL" id="KAL3787658.1"/>
    </source>
</evidence>
<gene>
    <name evidence="9" type="ORF">ACHAWO_009612</name>
</gene>
<keyword evidence="2 8" id="KW-0808">Transferase</keyword>
<keyword evidence="5" id="KW-0067">ATP-binding</keyword>
<sequence>MNRTEPQTPSIAHFGTTAALALLLTASKIVLWRARSYAKYLEEQATNVWSDGTPLLDLSHEELHRCIIQKALQRGIDTVGTITQINDLHYTSSKEDLLHRKSANIYYQSSSSSEASNGRDVDENDCTSITKCEAIQVGGISNNKLPVLTLAPHFILKPLRLSHKTQLGARDGKNDKTKIYRGVRELAFYEYVLEAASWLALERLVSELKPLVNDNEHIRIGAYISLVRLLYRLGKPHHTMSHYNISHISVIPKSSQVVDELCLLAAYQIGDQYTLSVIKSCISSWYCFAKEQLDLMHMAEFIPPYSGLVDVKNPSQNTSVLSIQQPHLILRDITSSFIHPNIIDIKMGTQTYEPDAPKSKQLRETQKYPMQSEFGFRIVGMRVYDPATGNYRYWDKSFGTKLLTRRDCNCALKAFFQCGKGSEMKSTSLNVVSYVARELIKIKEWLEYNTTLAFYASSILIAYEGSICTDTASNPVLKIIDFTHVCRRIGGDPGYIKGVEHILSILSEITVELNTS</sequence>
<dbReference type="InterPro" id="IPR038286">
    <property type="entry name" value="IPK_sf"/>
</dbReference>
<evidence type="ECO:0000256" key="1">
    <source>
        <dbReference type="ARBA" id="ARBA00007374"/>
    </source>
</evidence>
<comment type="caution">
    <text evidence="9">The sequence shown here is derived from an EMBL/GenBank/DDBJ whole genome shotgun (WGS) entry which is preliminary data.</text>
</comment>
<evidence type="ECO:0000256" key="7">
    <source>
        <dbReference type="ARBA" id="ARBA00036525"/>
    </source>
</evidence>
<evidence type="ECO:0000256" key="5">
    <source>
        <dbReference type="ARBA" id="ARBA00022840"/>
    </source>
</evidence>
<dbReference type="GO" id="GO:0005524">
    <property type="term" value="F:ATP binding"/>
    <property type="evidence" value="ECO:0007669"/>
    <property type="project" value="UniProtKB-KW"/>
</dbReference>
<keyword evidence="10" id="KW-1185">Reference proteome</keyword>
<dbReference type="InterPro" id="IPR005522">
    <property type="entry name" value="IPK"/>
</dbReference>
<evidence type="ECO:0000256" key="4">
    <source>
        <dbReference type="ARBA" id="ARBA00022777"/>
    </source>
</evidence>
<dbReference type="AlphaFoldDB" id="A0ABD3PHW3"/>
<reference evidence="9 10" key="1">
    <citation type="submission" date="2024-10" db="EMBL/GenBank/DDBJ databases">
        <title>Updated reference genomes for cyclostephanoid diatoms.</title>
        <authorList>
            <person name="Roberts W.R."/>
            <person name="Alverson A.J."/>
        </authorList>
    </citation>
    <scope>NUCLEOTIDE SEQUENCE [LARGE SCALE GENOMIC DNA]</scope>
    <source>
        <strain evidence="9 10">AJA010-31</strain>
    </source>
</reference>
<keyword evidence="4 8" id="KW-0418">Kinase</keyword>
<comment type="catalytic activity">
    <reaction evidence="7">
        <text>1D-myo-inositol 1,3,4,6-tetrakisphosphate + ATP = 1D-myo-inositol 1,3,4,5,6-pentakisphosphate + ADP + H(+)</text>
        <dbReference type="Rhea" id="RHEA:12717"/>
        <dbReference type="ChEBI" id="CHEBI:15378"/>
        <dbReference type="ChEBI" id="CHEBI:30616"/>
        <dbReference type="ChEBI" id="CHEBI:57660"/>
        <dbReference type="ChEBI" id="CHEBI:57733"/>
        <dbReference type="ChEBI" id="CHEBI:456216"/>
        <dbReference type="EC" id="2.7.1.140"/>
    </reaction>
</comment>
<evidence type="ECO:0000313" key="10">
    <source>
        <dbReference type="Proteomes" id="UP001530400"/>
    </source>
</evidence>
<evidence type="ECO:0000256" key="2">
    <source>
        <dbReference type="ARBA" id="ARBA00022679"/>
    </source>
</evidence>
<protein>
    <recommendedName>
        <fullName evidence="8">Kinase</fullName>
        <ecNumber evidence="8">2.7.-.-</ecNumber>
    </recommendedName>
</protein>
<dbReference type="PANTHER" id="PTHR12400">
    <property type="entry name" value="INOSITOL POLYPHOSPHATE KINASE"/>
    <property type="match status" value="1"/>
</dbReference>
<keyword evidence="3" id="KW-0547">Nucleotide-binding</keyword>